<dbReference type="GeneID" id="5884108"/>
<evidence type="ECO:0000259" key="8">
    <source>
        <dbReference type="Pfam" id="PF00900"/>
    </source>
</evidence>
<gene>
    <name evidence="11" type="ORF">EDI_264390</name>
</gene>
<evidence type="ECO:0000256" key="5">
    <source>
        <dbReference type="ARBA" id="ARBA00023274"/>
    </source>
</evidence>
<dbReference type="InterPro" id="IPR018199">
    <property type="entry name" value="Ribosomal_eS4_N_CS"/>
</dbReference>
<feature type="domain" description="Small ribosomal subunit protein eS4 N-terminal" evidence="9">
    <location>
        <begin position="67"/>
        <end position="102"/>
    </location>
</feature>
<dbReference type="InterPro" id="IPR013845">
    <property type="entry name" value="Ribosomal_eS4_central_region"/>
</dbReference>
<dbReference type="InterPro" id="IPR041982">
    <property type="entry name" value="Ribosomal_eS4_KOW"/>
</dbReference>
<dbReference type="GO" id="GO:0019843">
    <property type="term" value="F:rRNA binding"/>
    <property type="evidence" value="ECO:0007669"/>
    <property type="project" value="UniProtKB-KW"/>
</dbReference>
<dbReference type="InterPro" id="IPR036986">
    <property type="entry name" value="S4_RNA-bd_sf"/>
</dbReference>
<dbReference type="PANTHER" id="PTHR11581:SF0">
    <property type="entry name" value="SMALL RIBOSOMAL SUBUNIT PROTEIN ES4"/>
    <property type="match status" value="1"/>
</dbReference>
<evidence type="ECO:0000259" key="10">
    <source>
        <dbReference type="Pfam" id="PF16121"/>
    </source>
</evidence>
<keyword evidence="5" id="KW-0687">Ribonucleoprotein</keyword>
<dbReference type="PROSITE" id="PS50889">
    <property type="entry name" value="S4"/>
    <property type="match status" value="1"/>
</dbReference>
<dbReference type="VEuPathDB" id="AmoebaDB:EDI_264390"/>
<comment type="similarity">
    <text evidence="1">Belongs to the eukaryotic ribosomal protein eS4 family.</text>
</comment>
<dbReference type="Gene3D" id="2.40.50.740">
    <property type="match status" value="1"/>
</dbReference>
<dbReference type="PANTHER" id="PTHR11581">
    <property type="entry name" value="30S/40S RIBOSOMAL PROTEIN S4"/>
    <property type="match status" value="1"/>
</dbReference>
<feature type="compositionally biased region" description="Basic and acidic residues" evidence="7">
    <location>
        <begin position="339"/>
        <end position="350"/>
    </location>
</feature>
<dbReference type="OrthoDB" id="1109245at2759"/>
<protein>
    <submittedName>
        <fullName evidence="11">40S ribosomal protein S4, X isoform, putative</fullName>
    </submittedName>
</protein>
<dbReference type="InterPro" id="IPR000876">
    <property type="entry name" value="Ribosomal_eS4"/>
</dbReference>
<dbReference type="OMA" id="IDKTGDN"/>
<dbReference type="Pfam" id="PF00900">
    <property type="entry name" value="Ribosomal_S4e"/>
    <property type="match status" value="1"/>
</dbReference>
<keyword evidence="3 6" id="KW-0694">RNA-binding</keyword>
<evidence type="ECO:0000259" key="9">
    <source>
        <dbReference type="Pfam" id="PF08071"/>
    </source>
</evidence>
<evidence type="ECO:0000256" key="2">
    <source>
        <dbReference type="ARBA" id="ARBA00022730"/>
    </source>
</evidence>
<dbReference type="GO" id="GO:0022627">
    <property type="term" value="C:cytosolic small ribosomal subunit"/>
    <property type="evidence" value="ECO:0007669"/>
    <property type="project" value="TreeGrafter"/>
</dbReference>
<dbReference type="RefSeq" id="XP_001738997.1">
    <property type="nucleotide sequence ID" value="XM_001738945.1"/>
</dbReference>
<dbReference type="InterPro" id="IPR032277">
    <property type="entry name" value="Ribosomal_eS4_C"/>
</dbReference>
<dbReference type="Proteomes" id="UP000008076">
    <property type="component" value="Unassembled WGS sequence"/>
</dbReference>
<dbReference type="Gene3D" id="3.10.290.10">
    <property type="entry name" value="RNA-binding S4 domain"/>
    <property type="match status" value="1"/>
</dbReference>
<keyword evidence="4 11" id="KW-0689">Ribosomal protein</keyword>
<sequence length="390" mass="44254">MFCRSIEGKFYQNSLDLLLIRDTQLFDEKQQIFNVFNCQELNSSKGGTVLKGLNIFFCFSQTAWFARGPRHHLKRLNAPHHWMLSKLGGTFAPKPSHGPHGMKECLPLILILRNRLNYALNGREVTMIVKNRTIKIDGKIRTDTRYPVGFMDVLSIPRTKENFRLMYNTKRRFCLVPLTAEQAKFKLCKIEKRVLGTGAIPYIVTHDGRTIRYPHPELQANDTIKLNLETGKIVDFVKFDIGNTAMMIGGNGMGRVGVIVKREVHPGSFEIVHIKDAKGNTFTTRLNNVFVIGKGTETLVNLPLDKGIKKPLLQQVNETIKKNKMQKAGIQKASKKSKTTTEKKVTPKAVVEKKEEQVEKIYKKYPKKQAAPKKSKGNKKVVPGKKIGKK</sequence>
<dbReference type="FunFam" id="2.40.50.740:FF:000001">
    <property type="entry name" value="40S ribosomal protein S4"/>
    <property type="match status" value="1"/>
</dbReference>
<dbReference type="InterPro" id="IPR038237">
    <property type="entry name" value="Ribosomal_eS4_central_sf"/>
</dbReference>
<dbReference type="FunFam" id="2.30.30.30:FF:000005">
    <property type="entry name" value="40S ribosomal protein S4"/>
    <property type="match status" value="1"/>
</dbReference>
<dbReference type="EMBL" id="DS549841">
    <property type="protein sequence ID" value="EDR24644.1"/>
    <property type="molecule type" value="Genomic_DNA"/>
</dbReference>
<dbReference type="GO" id="GO:0006412">
    <property type="term" value="P:translation"/>
    <property type="evidence" value="ECO:0007669"/>
    <property type="project" value="InterPro"/>
</dbReference>
<dbReference type="Pfam" id="PF16121">
    <property type="entry name" value="40S_S4_C"/>
    <property type="match status" value="1"/>
</dbReference>
<proteinExistence type="inferred from homology"/>
<accession>B0ELF4</accession>
<keyword evidence="12" id="KW-1185">Reference proteome</keyword>
<feature type="domain" description="Small ribosomal subunit protein eS4 central region" evidence="8">
    <location>
        <begin position="159"/>
        <end position="233"/>
    </location>
</feature>
<keyword evidence="2 6" id="KW-0699">rRNA-binding</keyword>
<dbReference type="eggNOG" id="KOG0378">
    <property type="taxonomic scope" value="Eukaryota"/>
</dbReference>
<dbReference type="KEGG" id="edi:EDI_264390"/>
<evidence type="ECO:0000313" key="12">
    <source>
        <dbReference type="Proteomes" id="UP000008076"/>
    </source>
</evidence>
<evidence type="ECO:0000256" key="3">
    <source>
        <dbReference type="ARBA" id="ARBA00022884"/>
    </source>
</evidence>
<evidence type="ECO:0000256" key="4">
    <source>
        <dbReference type="ARBA" id="ARBA00022980"/>
    </source>
</evidence>
<dbReference type="CDD" id="cd06087">
    <property type="entry name" value="KOW_RPS4"/>
    <property type="match status" value="1"/>
</dbReference>
<dbReference type="HAMAP" id="MF_00485">
    <property type="entry name" value="Ribosomal_eS4"/>
    <property type="match status" value="1"/>
</dbReference>
<dbReference type="FunFam" id="3.10.290.10:FF:000019">
    <property type="entry name" value="40S ribosomal protein S4"/>
    <property type="match status" value="1"/>
</dbReference>
<dbReference type="AlphaFoldDB" id="B0ELF4"/>
<dbReference type="InterPro" id="IPR014722">
    <property type="entry name" value="Rib_uL2_dom2"/>
</dbReference>
<evidence type="ECO:0000256" key="1">
    <source>
        <dbReference type="ARBA" id="ARBA00007500"/>
    </source>
</evidence>
<evidence type="ECO:0000256" key="7">
    <source>
        <dbReference type="SAM" id="MobiDB-lite"/>
    </source>
</evidence>
<reference evidence="12" key="1">
    <citation type="submission" date="2007-12" db="EMBL/GenBank/DDBJ databases">
        <title>Annotation of Entamoeba dispar SAW760.</title>
        <authorList>
            <person name="Lorenzi H."/>
            <person name="Inman J."/>
            <person name="Schobel S."/>
            <person name="Amedeo P."/>
            <person name="Caler E."/>
        </authorList>
    </citation>
    <scope>NUCLEOTIDE SEQUENCE [LARGE SCALE GENOMIC DNA]</scope>
    <source>
        <strain evidence="12">ATCC PRA-260 / SAW760</strain>
    </source>
</reference>
<evidence type="ECO:0000256" key="6">
    <source>
        <dbReference type="PROSITE-ProRule" id="PRU00182"/>
    </source>
</evidence>
<dbReference type="GO" id="GO:0003735">
    <property type="term" value="F:structural constituent of ribosome"/>
    <property type="evidence" value="ECO:0007669"/>
    <property type="project" value="InterPro"/>
</dbReference>
<feature type="domain" description="Small ribosomal subunit protein eS4 C-terminal" evidence="10">
    <location>
        <begin position="276"/>
        <end position="322"/>
    </location>
</feature>
<dbReference type="PROSITE" id="PS00528">
    <property type="entry name" value="RIBOSOMAL_S4E"/>
    <property type="match status" value="1"/>
</dbReference>
<dbReference type="Gene3D" id="2.30.30.30">
    <property type="match status" value="1"/>
</dbReference>
<feature type="region of interest" description="Disordered" evidence="7">
    <location>
        <begin position="365"/>
        <end position="390"/>
    </location>
</feature>
<evidence type="ECO:0000313" key="11">
    <source>
        <dbReference type="EMBL" id="EDR24644.1"/>
    </source>
</evidence>
<name>B0ELF4_ENTDS</name>
<organism evidence="12">
    <name type="scientific">Entamoeba dispar (strain ATCC PRA-260 / SAW760)</name>
    <dbReference type="NCBI Taxonomy" id="370354"/>
    <lineage>
        <taxon>Eukaryota</taxon>
        <taxon>Amoebozoa</taxon>
        <taxon>Evosea</taxon>
        <taxon>Archamoebae</taxon>
        <taxon>Mastigamoebida</taxon>
        <taxon>Entamoebidae</taxon>
        <taxon>Entamoeba</taxon>
    </lineage>
</organism>
<feature type="region of interest" description="Disordered" evidence="7">
    <location>
        <begin position="327"/>
        <end position="350"/>
    </location>
</feature>
<dbReference type="Pfam" id="PF08071">
    <property type="entry name" value="RS4NT"/>
    <property type="match status" value="1"/>
</dbReference>
<dbReference type="InterPro" id="IPR013843">
    <property type="entry name" value="Ribosomal_eS4_N"/>
</dbReference>